<comment type="similarity">
    <text evidence="2">Belongs to the CPA3 antiporters (TC 2.A.63) subunit B family.</text>
</comment>
<organism evidence="11 12">
    <name type="scientific">Thalassotalea mangrovi</name>
    <dbReference type="NCBI Taxonomy" id="2572245"/>
    <lineage>
        <taxon>Bacteria</taxon>
        <taxon>Pseudomonadati</taxon>
        <taxon>Pseudomonadota</taxon>
        <taxon>Gammaproteobacteria</taxon>
        <taxon>Alteromonadales</taxon>
        <taxon>Colwelliaceae</taxon>
        <taxon>Thalassotalea</taxon>
    </lineage>
</organism>
<feature type="transmembrane region" description="Helical" evidence="7">
    <location>
        <begin position="221"/>
        <end position="240"/>
    </location>
</feature>
<keyword evidence="6 7" id="KW-0472">Membrane</keyword>
<keyword evidence="4 7" id="KW-0812">Transmembrane</keyword>
<evidence type="ECO:0000256" key="5">
    <source>
        <dbReference type="ARBA" id="ARBA00022989"/>
    </source>
</evidence>
<evidence type="ECO:0000259" key="8">
    <source>
        <dbReference type="Pfam" id="PF04039"/>
    </source>
</evidence>
<protein>
    <submittedName>
        <fullName evidence="11">DUF4040 domain-containing protein</fullName>
    </submittedName>
</protein>
<evidence type="ECO:0000256" key="7">
    <source>
        <dbReference type="SAM" id="Phobius"/>
    </source>
</evidence>
<evidence type="ECO:0000259" key="9">
    <source>
        <dbReference type="Pfam" id="PF13244"/>
    </source>
</evidence>
<keyword evidence="12" id="KW-1185">Reference proteome</keyword>
<feature type="domain" description="Na+/H+ antiporter MnhB subunit-related protein" evidence="8">
    <location>
        <begin position="188"/>
        <end position="309"/>
    </location>
</feature>
<dbReference type="OrthoDB" id="2085045at2"/>
<feature type="transmembrane region" description="Helical" evidence="7">
    <location>
        <begin position="252"/>
        <end position="271"/>
    </location>
</feature>
<feature type="transmembrane region" description="Helical" evidence="7">
    <location>
        <begin position="29"/>
        <end position="47"/>
    </location>
</feature>
<evidence type="ECO:0000256" key="1">
    <source>
        <dbReference type="ARBA" id="ARBA00004651"/>
    </source>
</evidence>
<dbReference type="PANTHER" id="PTHR33932:SF4">
    <property type="entry name" value="NA(+)_H(+) ANTIPORTER SUBUNIT B"/>
    <property type="match status" value="1"/>
</dbReference>
<feature type="domain" description="MrpA C-terminal/MbhD" evidence="9">
    <location>
        <begin position="12"/>
        <end position="76"/>
    </location>
</feature>
<gene>
    <name evidence="11" type="ORF">E8M12_08580</name>
</gene>
<sequence>MAELIDLVLLGMLAITALRIIFLKDLFAVVMLFGIYSFLSALIFVNLDAVDVAFTEAAVGAGIATVLMLGTLALTGRKEKANSHTALLPLLVVIVTGAALIYGTLDMPPFGDPENPANQHVAPRYIEESPQEVGLPNMVTSVLASYRAFDTLGETAVVFAAAIGVLSLLGLPKQSQATIESGLKSHLVLRVVAKLIIPLILVFALYVQFHGDYGPGGGFQAGVIAAAAIILYALVFGLPLATQVIQPKLLKILASMGVLIYAATGVAGLFFGGNFLDYNVLASDPVAGQHIGIIVIEFGIGVTVFAAILSIFYGFASQAERANIQ</sequence>
<dbReference type="InterPro" id="IPR025383">
    <property type="entry name" value="MrpA_C/MbhD"/>
</dbReference>
<dbReference type="AlphaFoldDB" id="A0A4U1B6J1"/>
<dbReference type="InterPro" id="IPR007182">
    <property type="entry name" value="MnhB"/>
</dbReference>
<dbReference type="NCBIfam" id="NF009161">
    <property type="entry name" value="PRK12507.1"/>
    <property type="match status" value="1"/>
</dbReference>
<evidence type="ECO:0000313" key="11">
    <source>
        <dbReference type="EMBL" id="TKB45462.1"/>
    </source>
</evidence>
<feature type="domain" description="MrpA C-terminal/MbhE" evidence="10">
    <location>
        <begin position="115"/>
        <end position="179"/>
    </location>
</feature>
<evidence type="ECO:0000256" key="2">
    <source>
        <dbReference type="ARBA" id="ARBA00009425"/>
    </source>
</evidence>
<keyword evidence="5 7" id="KW-1133">Transmembrane helix</keyword>
<feature type="transmembrane region" description="Helical" evidence="7">
    <location>
        <begin position="291"/>
        <end position="316"/>
    </location>
</feature>
<dbReference type="Proteomes" id="UP000307999">
    <property type="component" value="Unassembled WGS sequence"/>
</dbReference>
<evidence type="ECO:0000313" key="12">
    <source>
        <dbReference type="Proteomes" id="UP000307999"/>
    </source>
</evidence>
<keyword evidence="3" id="KW-1003">Cell membrane</keyword>
<dbReference type="GO" id="GO:0005886">
    <property type="term" value="C:plasma membrane"/>
    <property type="evidence" value="ECO:0007669"/>
    <property type="project" value="UniProtKB-SubCell"/>
</dbReference>
<dbReference type="NCBIfam" id="NF009159">
    <property type="entry name" value="PRK12504.1"/>
    <property type="match status" value="1"/>
</dbReference>
<feature type="transmembrane region" description="Helical" evidence="7">
    <location>
        <begin position="86"/>
        <end position="105"/>
    </location>
</feature>
<evidence type="ECO:0000256" key="6">
    <source>
        <dbReference type="ARBA" id="ARBA00023136"/>
    </source>
</evidence>
<dbReference type="InterPro" id="IPR050622">
    <property type="entry name" value="CPA3_antiporter_subunitB"/>
</dbReference>
<dbReference type="Pfam" id="PF13244">
    <property type="entry name" value="MbhD"/>
    <property type="match status" value="1"/>
</dbReference>
<evidence type="ECO:0000259" key="10">
    <source>
        <dbReference type="Pfam" id="PF20501"/>
    </source>
</evidence>
<dbReference type="Pfam" id="PF04039">
    <property type="entry name" value="MnhB"/>
    <property type="match status" value="1"/>
</dbReference>
<proteinExistence type="inferred from homology"/>
<comment type="subcellular location">
    <subcellularLocation>
        <location evidence="1">Cell membrane</location>
        <topology evidence="1">Multi-pass membrane protein</topology>
    </subcellularLocation>
</comment>
<comment type="caution">
    <text evidence="11">The sequence shown here is derived from an EMBL/GenBank/DDBJ whole genome shotgun (WGS) entry which is preliminary data.</text>
</comment>
<evidence type="ECO:0000256" key="3">
    <source>
        <dbReference type="ARBA" id="ARBA00022475"/>
    </source>
</evidence>
<dbReference type="Pfam" id="PF20501">
    <property type="entry name" value="MbhE"/>
    <property type="match status" value="1"/>
</dbReference>
<dbReference type="NCBIfam" id="NF009162">
    <property type="entry name" value="PRK12508.1"/>
    <property type="match status" value="1"/>
</dbReference>
<dbReference type="RefSeq" id="WP_136735737.1">
    <property type="nucleotide sequence ID" value="NZ_SWDB01000020.1"/>
</dbReference>
<feature type="transmembrane region" description="Helical" evidence="7">
    <location>
        <begin position="152"/>
        <end position="171"/>
    </location>
</feature>
<feature type="transmembrane region" description="Helical" evidence="7">
    <location>
        <begin position="6"/>
        <end position="22"/>
    </location>
</feature>
<feature type="transmembrane region" description="Helical" evidence="7">
    <location>
        <begin position="191"/>
        <end position="209"/>
    </location>
</feature>
<evidence type="ECO:0000256" key="4">
    <source>
        <dbReference type="ARBA" id="ARBA00022692"/>
    </source>
</evidence>
<dbReference type="EMBL" id="SWDB01000020">
    <property type="protein sequence ID" value="TKB45462.1"/>
    <property type="molecule type" value="Genomic_DNA"/>
</dbReference>
<dbReference type="PANTHER" id="PTHR33932">
    <property type="entry name" value="NA(+)/H(+) ANTIPORTER SUBUNIT B"/>
    <property type="match status" value="1"/>
</dbReference>
<feature type="transmembrane region" description="Helical" evidence="7">
    <location>
        <begin position="53"/>
        <end position="74"/>
    </location>
</feature>
<reference evidence="11 12" key="1">
    <citation type="submission" date="2019-04" db="EMBL/GenBank/DDBJ databases">
        <title>Thalassotalea guangxiensis sp. nov., isolated from sediment of the coastal wetland.</title>
        <authorList>
            <person name="Zheng S."/>
            <person name="Zhang D."/>
        </authorList>
    </citation>
    <scope>NUCLEOTIDE SEQUENCE [LARGE SCALE GENOMIC DNA]</scope>
    <source>
        <strain evidence="11 12">ZS-4</strain>
    </source>
</reference>
<dbReference type="InterPro" id="IPR046806">
    <property type="entry name" value="MrpA_C/MbhE"/>
</dbReference>
<accession>A0A4U1B6J1</accession>
<name>A0A4U1B6J1_9GAMM</name>